<dbReference type="EMBL" id="JAPNTZ010000025">
    <property type="protein sequence ID" value="MCY1145363.1"/>
    <property type="molecule type" value="Genomic_DNA"/>
</dbReference>
<keyword evidence="2" id="KW-1133">Transmembrane helix</keyword>
<name>A0ABT4BIE9_9ACTN</name>
<proteinExistence type="predicted"/>
<evidence type="ECO:0000256" key="2">
    <source>
        <dbReference type="SAM" id="Phobius"/>
    </source>
</evidence>
<feature type="region of interest" description="Disordered" evidence="1">
    <location>
        <begin position="60"/>
        <end position="115"/>
    </location>
</feature>
<evidence type="ECO:0000313" key="3">
    <source>
        <dbReference type="EMBL" id="MCY1145363.1"/>
    </source>
</evidence>
<evidence type="ECO:0000256" key="1">
    <source>
        <dbReference type="SAM" id="MobiDB-lite"/>
    </source>
</evidence>
<reference evidence="3" key="1">
    <citation type="submission" date="2022-11" db="EMBL/GenBank/DDBJ databases">
        <authorList>
            <person name="Somphong A."/>
            <person name="Phongsopitanun W."/>
        </authorList>
    </citation>
    <scope>NUCLEOTIDE SEQUENCE</scope>
    <source>
        <strain evidence="3">Pm04-4</strain>
    </source>
</reference>
<feature type="compositionally biased region" description="Pro residues" evidence="1">
    <location>
        <begin position="101"/>
        <end position="110"/>
    </location>
</feature>
<keyword evidence="4" id="KW-1185">Reference proteome</keyword>
<dbReference type="Proteomes" id="UP001151002">
    <property type="component" value="Unassembled WGS sequence"/>
</dbReference>
<feature type="compositionally biased region" description="Low complexity" evidence="1">
    <location>
        <begin position="64"/>
        <end position="79"/>
    </location>
</feature>
<organism evidence="3 4">
    <name type="scientific">Paractinoplanes pyxinae</name>
    <dbReference type="NCBI Taxonomy" id="2997416"/>
    <lineage>
        <taxon>Bacteria</taxon>
        <taxon>Bacillati</taxon>
        <taxon>Actinomycetota</taxon>
        <taxon>Actinomycetes</taxon>
        <taxon>Micromonosporales</taxon>
        <taxon>Micromonosporaceae</taxon>
        <taxon>Paractinoplanes</taxon>
    </lineage>
</organism>
<evidence type="ECO:0000313" key="4">
    <source>
        <dbReference type="Proteomes" id="UP001151002"/>
    </source>
</evidence>
<feature type="compositionally biased region" description="Low complexity" evidence="1">
    <location>
        <begin position="91"/>
        <end position="100"/>
    </location>
</feature>
<gene>
    <name evidence="3" type="ORF">OWR29_45805</name>
</gene>
<protein>
    <submittedName>
        <fullName evidence="3">Uncharacterized protein</fullName>
    </submittedName>
</protein>
<keyword evidence="2" id="KW-0812">Transmembrane</keyword>
<keyword evidence="2" id="KW-0472">Membrane</keyword>
<sequence length="226" mass="23850">MTVQDENGVYRSLARERRNQRRKQLGVGLAGLAAFGGAGVFLVQSQLIDMSRTTAIREPRVVVPATHAPSPSRSASPPSGRTVPAASPGKVSRSGVRLRVSPPPPPPPSPSISVSASAGLTAATQLNEHSETTNTGRIRVTSAGYDLTGRPQLAIAGDTGWLVGGARCTKTLRTESNEQPRVVPTMLVCWRTSARRSVVTVAVADRGRPSSGDSVAVIQREWARLS</sequence>
<accession>A0ABT4BIE9</accession>
<comment type="caution">
    <text evidence="3">The sequence shown here is derived from an EMBL/GenBank/DDBJ whole genome shotgun (WGS) entry which is preliminary data.</text>
</comment>
<feature type="transmembrane region" description="Helical" evidence="2">
    <location>
        <begin position="25"/>
        <end position="43"/>
    </location>
</feature>
<dbReference type="RefSeq" id="WP_267569978.1">
    <property type="nucleotide sequence ID" value="NZ_JAPNTZ010000025.1"/>
</dbReference>